<proteinExistence type="predicted"/>
<dbReference type="Proteomes" id="UP000609651">
    <property type="component" value="Unassembled WGS sequence"/>
</dbReference>
<keyword evidence="1" id="KW-0732">Signal</keyword>
<feature type="chain" id="PRO_5045500493" description="Acetyl xylan esterase domain-containing protein" evidence="1">
    <location>
        <begin position="32"/>
        <end position="711"/>
    </location>
</feature>
<evidence type="ECO:0008006" key="4">
    <source>
        <dbReference type="Google" id="ProtNLM"/>
    </source>
</evidence>
<feature type="signal peptide" evidence="1">
    <location>
        <begin position="1"/>
        <end position="31"/>
    </location>
</feature>
<sequence>MPARHSRRVFHRTAVGTTAGALLASVRPAHAAAADALGPAYPRMQQQYYEAKLAAHAARIKEELDAIDSPEAAAEHAVDVRARLAECFGPKPERTPLKAQTTGTLERDGYRIEMITYESRPGLLVTANLYLPEGDGPHPGVLGVCGHSTTGKAEGKYQAFGVELAKAGFATLIIDPIGQGERFQWPKGEPATGHGGSHFGGTVGEHNQLDRLMRPLGEWFGSWRAWDGVRGIDLLAEREDVSIAPFLGVTGNSGGGTLTCLVTAWDDRVTASAPSCYVTTLARNLRNELPADAEQCPPGMLALGMDHHSMLVPALLGEGRVAGQERLGTACVLAKRADFFDVRGAREAYGRLAKLAAAAGAPDHASLTVAPGLHGFDPPLRRAMVEAFCRAAGRPAPSPFTFESPEPPEALFATPEGSVLKAGSTPVWKMVRNHIPKQDAEAPDAALIREALGLKETPTAAPPFDIPAWRRSTGLPTRSAARFALRPEPRITVPVLRLQDDRMDGPPPQADTSAVLLVAHRGADAAFGQPTEENDSKNSEFARGLPERFADAQIYGCDVRGTGASEPGTVGPREALNPYGSSYMYSAYARMWNEPILGGRVKDVLAAWAFVAKYHDGELHLCGDRWGAIPAALAAALLLEEGRKPTSVTLSGLPPSWRALVEDEHADWPYSLLPNGVLRKFDLPDVLSRLREELGDGLTVENPSGTTGMNA</sequence>
<protein>
    <recommendedName>
        <fullName evidence="4">Acetyl xylan esterase domain-containing protein</fullName>
    </recommendedName>
</protein>
<dbReference type="PANTHER" id="PTHR22946:SF8">
    <property type="entry name" value="ACETYL XYLAN ESTERASE DOMAIN-CONTAINING PROTEIN"/>
    <property type="match status" value="1"/>
</dbReference>
<evidence type="ECO:0000256" key="1">
    <source>
        <dbReference type="SAM" id="SignalP"/>
    </source>
</evidence>
<dbReference type="RefSeq" id="WP_171186700.1">
    <property type="nucleotide sequence ID" value="NZ_WTPX01000060.1"/>
</dbReference>
<gene>
    <name evidence="2" type="ORF">LzC2_21410</name>
</gene>
<dbReference type="InterPro" id="IPR050261">
    <property type="entry name" value="FrsA_esterase"/>
</dbReference>
<dbReference type="EMBL" id="WTPX01000060">
    <property type="protein sequence ID" value="NNJ26062.1"/>
    <property type="molecule type" value="Genomic_DNA"/>
</dbReference>
<dbReference type="PROSITE" id="PS51318">
    <property type="entry name" value="TAT"/>
    <property type="match status" value="1"/>
</dbReference>
<dbReference type="Gene3D" id="3.40.50.1820">
    <property type="entry name" value="alpha/beta hydrolase"/>
    <property type="match status" value="1"/>
</dbReference>
<dbReference type="PANTHER" id="PTHR22946">
    <property type="entry name" value="DIENELACTONE HYDROLASE DOMAIN-CONTAINING PROTEIN-RELATED"/>
    <property type="match status" value="1"/>
</dbReference>
<keyword evidence="3" id="KW-1185">Reference proteome</keyword>
<dbReference type="InterPro" id="IPR029058">
    <property type="entry name" value="AB_hydrolase_fold"/>
</dbReference>
<reference evidence="2 3" key="1">
    <citation type="journal article" date="2020" name="Syst. Appl. Microbiol.">
        <title>Alienimonas chondri sp. nov., a novel planctomycete isolated from the biofilm of the red alga Chondrus crispus.</title>
        <authorList>
            <person name="Vitorino I."/>
            <person name="Albuquerque L."/>
            <person name="Wiegand S."/>
            <person name="Kallscheuer N."/>
            <person name="da Costa M.S."/>
            <person name="Lobo-da-Cunha A."/>
            <person name="Jogler C."/>
            <person name="Lage O.M."/>
        </authorList>
    </citation>
    <scope>NUCLEOTIDE SEQUENCE [LARGE SCALE GENOMIC DNA]</scope>
    <source>
        <strain evidence="2 3">LzC2</strain>
    </source>
</reference>
<evidence type="ECO:0000313" key="2">
    <source>
        <dbReference type="EMBL" id="NNJ26062.1"/>
    </source>
</evidence>
<dbReference type="SUPFAM" id="SSF53474">
    <property type="entry name" value="alpha/beta-Hydrolases"/>
    <property type="match status" value="2"/>
</dbReference>
<comment type="caution">
    <text evidence="2">The sequence shown here is derived from an EMBL/GenBank/DDBJ whole genome shotgun (WGS) entry which is preliminary data.</text>
</comment>
<dbReference type="InterPro" id="IPR006311">
    <property type="entry name" value="TAT_signal"/>
</dbReference>
<accession>A0ABX1VDS7</accession>
<name>A0ABX1VDS7_9PLAN</name>
<evidence type="ECO:0000313" key="3">
    <source>
        <dbReference type="Proteomes" id="UP000609651"/>
    </source>
</evidence>
<organism evidence="2 3">
    <name type="scientific">Alienimonas chondri</name>
    <dbReference type="NCBI Taxonomy" id="2681879"/>
    <lineage>
        <taxon>Bacteria</taxon>
        <taxon>Pseudomonadati</taxon>
        <taxon>Planctomycetota</taxon>
        <taxon>Planctomycetia</taxon>
        <taxon>Planctomycetales</taxon>
        <taxon>Planctomycetaceae</taxon>
        <taxon>Alienimonas</taxon>
    </lineage>
</organism>